<comment type="caution">
    <text evidence="1">The sequence shown here is derived from an EMBL/GenBank/DDBJ whole genome shotgun (WGS) entry which is preliminary data.</text>
</comment>
<dbReference type="EMBL" id="SOYY01000014">
    <property type="protein sequence ID" value="KAA0712469.1"/>
    <property type="molecule type" value="Genomic_DNA"/>
</dbReference>
<evidence type="ECO:0000313" key="2">
    <source>
        <dbReference type="Proteomes" id="UP000324632"/>
    </source>
</evidence>
<dbReference type="AlphaFoldDB" id="A0A5A9NUV0"/>
<protein>
    <submittedName>
        <fullName evidence="1">Putative phospholipid-transporting ATPase IF</fullName>
    </submittedName>
</protein>
<keyword evidence="2" id="KW-1185">Reference proteome</keyword>
<reference evidence="1 2" key="1">
    <citation type="journal article" date="2019" name="Mol. Ecol. Resour.">
        <title>Chromosome-level genome assembly of Triplophysa tibetana, a fish adapted to the harsh high-altitude environment of the Tibetan Plateau.</title>
        <authorList>
            <person name="Yang X."/>
            <person name="Liu H."/>
            <person name="Ma Z."/>
            <person name="Zou Y."/>
            <person name="Zou M."/>
            <person name="Mao Y."/>
            <person name="Li X."/>
            <person name="Wang H."/>
            <person name="Chen T."/>
            <person name="Wang W."/>
            <person name="Yang R."/>
        </authorList>
    </citation>
    <scope>NUCLEOTIDE SEQUENCE [LARGE SCALE GENOMIC DNA]</scope>
    <source>
        <strain evidence="1">TTIB1903HZAU</strain>
        <tissue evidence="1">Muscle</tissue>
    </source>
</reference>
<proteinExistence type="predicted"/>
<dbReference type="Proteomes" id="UP000324632">
    <property type="component" value="Chromosome 14"/>
</dbReference>
<organism evidence="1 2">
    <name type="scientific">Triplophysa tibetana</name>
    <dbReference type="NCBI Taxonomy" id="1572043"/>
    <lineage>
        <taxon>Eukaryota</taxon>
        <taxon>Metazoa</taxon>
        <taxon>Chordata</taxon>
        <taxon>Craniata</taxon>
        <taxon>Vertebrata</taxon>
        <taxon>Euteleostomi</taxon>
        <taxon>Actinopterygii</taxon>
        <taxon>Neopterygii</taxon>
        <taxon>Teleostei</taxon>
        <taxon>Ostariophysi</taxon>
        <taxon>Cypriniformes</taxon>
        <taxon>Nemacheilidae</taxon>
        <taxon>Triplophysa</taxon>
    </lineage>
</organism>
<accession>A0A5A9NUV0</accession>
<name>A0A5A9NUV0_9TELE</name>
<evidence type="ECO:0000313" key="1">
    <source>
        <dbReference type="EMBL" id="KAA0712469.1"/>
    </source>
</evidence>
<sequence>MQKNIYTTQYETVQFIEANEGIGCVDSMCCFSEGQNSCTRLGRLVERMMGRCDLSRATRCELSLSSLCCEHISYKLDREESAAPDE</sequence>
<gene>
    <name evidence="1" type="ORF">E1301_Tti012930</name>
</gene>